<dbReference type="Proteomes" id="UP000305451">
    <property type="component" value="Unassembled WGS sequence"/>
</dbReference>
<proteinExistence type="predicted"/>
<evidence type="ECO:0000256" key="1">
    <source>
        <dbReference type="SAM" id="MobiDB-lite"/>
    </source>
</evidence>
<comment type="caution">
    <text evidence="3">The sequence shown here is derived from an EMBL/GenBank/DDBJ whole genome shotgun (WGS) entry which is preliminary data.</text>
</comment>
<organism evidence="3 4">
    <name type="scientific">Marinicauda pacifica</name>
    <dbReference type="NCBI Taxonomy" id="1133559"/>
    <lineage>
        <taxon>Bacteria</taxon>
        <taxon>Pseudomonadati</taxon>
        <taxon>Pseudomonadota</taxon>
        <taxon>Alphaproteobacteria</taxon>
        <taxon>Maricaulales</taxon>
        <taxon>Maricaulaceae</taxon>
        <taxon>Marinicauda</taxon>
    </lineage>
</organism>
<evidence type="ECO:0000313" key="3">
    <source>
        <dbReference type="EMBL" id="TGY93157.1"/>
    </source>
</evidence>
<dbReference type="EMBL" id="SRXV01000002">
    <property type="protein sequence ID" value="TGY93157.1"/>
    <property type="molecule type" value="Genomic_DNA"/>
</dbReference>
<dbReference type="Pfam" id="PF18557">
    <property type="entry name" value="NepR"/>
    <property type="match status" value="1"/>
</dbReference>
<accession>A0A4S2HB49</accession>
<feature type="region of interest" description="Disordered" evidence="1">
    <location>
        <begin position="1"/>
        <end position="105"/>
    </location>
</feature>
<dbReference type="AlphaFoldDB" id="A0A4S2HB49"/>
<protein>
    <recommendedName>
        <fullName evidence="2">Anti-sigma factor NepR domain-containing protein</fullName>
    </recommendedName>
</protein>
<dbReference type="InterPro" id="IPR041649">
    <property type="entry name" value="NepR"/>
</dbReference>
<feature type="compositionally biased region" description="Basic and acidic residues" evidence="1">
    <location>
        <begin position="84"/>
        <end position="97"/>
    </location>
</feature>
<feature type="domain" description="Anti-sigma factor NepR" evidence="2">
    <location>
        <begin position="67"/>
        <end position="96"/>
    </location>
</feature>
<sequence>MGQANQLHRLAKQHVRNGTPDRHGSSYGIEGKGLEPALAENSKAHDTDGHARRSKAEAGDAELGEFGKRLRQIYQDTVDEPIPDEMKSLLDRLDDNSNGRSDGAS</sequence>
<name>A0A4S2HB49_9PROT</name>
<dbReference type="RefSeq" id="WP_135944874.1">
    <property type="nucleotide sequence ID" value="NZ_BMEI01000002.1"/>
</dbReference>
<evidence type="ECO:0000313" key="4">
    <source>
        <dbReference type="Proteomes" id="UP000305451"/>
    </source>
</evidence>
<gene>
    <name evidence="3" type="ORF">E5162_08835</name>
</gene>
<reference evidence="3 4" key="1">
    <citation type="journal article" date="2013" name="Int. J. Syst. Evol. Microbiol.">
        <title>Marinicauda pacifica gen. nov., sp. nov., a prosthecate alphaproteobacterium of the family Hyphomonadaceae isolated from deep seawater.</title>
        <authorList>
            <person name="Zhang X.Y."/>
            <person name="Li G.W."/>
            <person name="Wang C.S."/>
            <person name="Zhang Y.J."/>
            <person name="Xu X.W."/>
            <person name="Li H."/>
            <person name="Liu A."/>
            <person name="Liu C."/>
            <person name="Xie B.B."/>
            <person name="Qin Q.L."/>
            <person name="Xu Z."/>
            <person name="Chen X.L."/>
            <person name="Zhou B.C."/>
            <person name="Zhang Y.Z."/>
        </authorList>
    </citation>
    <scope>NUCLEOTIDE SEQUENCE [LARGE SCALE GENOMIC DNA]</scope>
    <source>
        <strain evidence="3 4">P-1 km-3</strain>
    </source>
</reference>
<feature type="compositionally biased region" description="Basic and acidic residues" evidence="1">
    <location>
        <begin position="42"/>
        <end position="58"/>
    </location>
</feature>
<keyword evidence="4" id="KW-1185">Reference proteome</keyword>
<evidence type="ECO:0000259" key="2">
    <source>
        <dbReference type="Pfam" id="PF18557"/>
    </source>
</evidence>